<name>A0A0R3JS40_CALMK</name>
<dbReference type="InterPro" id="IPR004089">
    <property type="entry name" value="MCPsignal_dom"/>
</dbReference>
<reference evidence="14 15" key="1">
    <citation type="submission" date="2015-09" db="EMBL/GenBank/DDBJ databases">
        <title>Draft genome sequence of a Caloramator mitchellensis, a moderate thermophile from the Great Artesian Basin of Australia.</title>
        <authorList>
            <person name="Patel B.K."/>
        </authorList>
    </citation>
    <scope>NUCLEOTIDE SEQUENCE [LARGE SCALE GENOMIC DNA]</scope>
    <source>
        <strain evidence="14 15">VF08</strain>
    </source>
</reference>
<keyword evidence="9" id="KW-0175">Coiled coil</keyword>
<dbReference type="Pfam" id="PF17200">
    <property type="entry name" value="sCache_2"/>
    <property type="match status" value="1"/>
</dbReference>
<dbReference type="PROSITE" id="PS50885">
    <property type="entry name" value="HAMP"/>
    <property type="match status" value="1"/>
</dbReference>
<dbReference type="GO" id="GO:0006935">
    <property type="term" value="P:chemotaxis"/>
    <property type="evidence" value="ECO:0007669"/>
    <property type="project" value="InterPro"/>
</dbReference>
<dbReference type="Gene3D" id="3.30.450.20">
    <property type="entry name" value="PAS domain"/>
    <property type="match status" value="1"/>
</dbReference>
<dbReference type="SMART" id="SM01049">
    <property type="entry name" value="Cache_2"/>
    <property type="match status" value="1"/>
</dbReference>
<dbReference type="InterPro" id="IPR004090">
    <property type="entry name" value="Chemotax_Me-accpt_rcpt"/>
</dbReference>
<dbReference type="PROSITE" id="PS50111">
    <property type="entry name" value="CHEMOTAXIS_TRANSDUC_2"/>
    <property type="match status" value="1"/>
</dbReference>
<keyword evidence="5 11" id="KW-0472">Membrane</keyword>
<keyword evidence="2" id="KW-1003">Cell membrane</keyword>
<feature type="compositionally biased region" description="Low complexity" evidence="10">
    <location>
        <begin position="541"/>
        <end position="559"/>
    </location>
</feature>
<dbReference type="InterPro" id="IPR033480">
    <property type="entry name" value="sCache_2"/>
</dbReference>
<feature type="domain" description="Methyl-accepting transducer" evidence="12">
    <location>
        <begin position="294"/>
        <end position="551"/>
    </location>
</feature>
<dbReference type="RefSeq" id="WP_057979222.1">
    <property type="nucleotide sequence ID" value="NZ_LKHP01000012.1"/>
</dbReference>
<evidence type="ECO:0000313" key="15">
    <source>
        <dbReference type="Proteomes" id="UP000052015"/>
    </source>
</evidence>
<dbReference type="Pfam" id="PF00672">
    <property type="entry name" value="HAMP"/>
    <property type="match status" value="1"/>
</dbReference>
<dbReference type="Proteomes" id="UP000052015">
    <property type="component" value="Unassembled WGS sequence"/>
</dbReference>
<evidence type="ECO:0000256" key="9">
    <source>
        <dbReference type="SAM" id="Coils"/>
    </source>
</evidence>
<keyword evidence="3 11" id="KW-0812">Transmembrane</keyword>
<evidence type="ECO:0000256" key="5">
    <source>
        <dbReference type="ARBA" id="ARBA00023136"/>
    </source>
</evidence>
<comment type="subcellular location">
    <subcellularLocation>
        <location evidence="1">Cell membrane</location>
        <topology evidence="1">Multi-pass membrane protein</topology>
    </subcellularLocation>
</comment>
<dbReference type="EMBL" id="LKHP01000012">
    <property type="protein sequence ID" value="KRQ86280.1"/>
    <property type="molecule type" value="Genomic_DNA"/>
</dbReference>
<gene>
    <name evidence="14" type="primary">mcp4_5</name>
    <name evidence="14" type="ORF">ABG79_01903</name>
</gene>
<dbReference type="PANTHER" id="PTHR32089:SF112">
    <property type="entry name" value="LYSOZYME-LIKE PROTEIN-RELATED"/>
    <property type="match status" value="1"/>
</dbReference>
<dbReference type="AlphaFoldDB" id="A0A0R3JS40"/>
<dbReference type="Gene3D" id="1.10.287.950">
    <property type="entry name" value="Methyl-accepting chemotaxis protein"/>
    <property type="match status" value="1"/>
</dbReference>
<evidence type="ECO:0000256" key="2">
    <source>
        <dbReference type="ARBA" id="ARBA00022475"/>
    </source>
</evidence>
<keyword evidence="15" id="KW-1185">Reference proteome</keyword>
<feature type="coiled-coil region" evidence="9">
    <location>
        <begin position="323"/>
        <end position="350"/>
    </location>
</feature>
<feature type="region of interest" description="Disordered" evidence="10">
    <location>
        <begin position="541"/>
        <end position="566"/>
    </location>
</feature>
<evidence type="ECO:0000256" key="6">
    <source>
        <dbReference type="ARBA" id="ARBA00023224"/>
    </source>
</evidence>
<comment type="caution">
    <text evidence="14">The sequence shown here is derived from an EMBL/GenBank/DDBJ whole genome shotgun (WGS) entry which is preliminary data.</text>
</comment>
<dbReference type="CDD" id="cd11386">
    <property type="entry name" value="MCP_signal"/>
    <property type="match status" value="1"/>
</dbReference>
<dbReference type="SMART" id="SM00283">
    <property type="entry name" value="MA"/>
    <property type="match status" value="1"/>
</dbReference>
<dbReference type="PRINTS" id="PR00260">
    <property type="entry name" value="CHEMTRNSDUCR"/>
</dbReference>
<dbReference type="GO" id="GO:0004888">
    <property type="term" value="F:transmembrane signaling receptor activity"/>
    <property type="evidence" value="ECO:0007669"/>
    <property type="project" value="InterPro"/>
</dbReference>
<evidence type="ECO:0000259" key="13">
    <source>
        <dbReference type="PROSITE" id="PS50885"/>
    </source>
</evidence>
<feature type="domain" description="HAMP" evidence="13">
    <location>
        <begin position="223"/>
        <end position="275"/>
    </location>
</feature>
<evidence type="ECO:0000256" key="3">
    <source>
        <dbReference type="ARBA" id="ARBA00022692"/>
    </source>
</evidence>
<dbReference type="CDD" id="cd06225">
    <property type="entry name" value="HAMP"/>
    <property type="match status" value="1"/>
</dbReference>
<evidence type="ECO:0000259" key="12">
    <source>
        <dbReference type="PROSITE" id="PS50111"/>
    </source>
</evidence>
<feature type="transmembrane region" description="Helical" evidence="11">
    <location>
        <begin position="199"/>
        <end position="222"/>
    </location>
</feature>
<accession>A0A0R3JS40</accession>
<comment type="similarity">
    <text evidence="7">Belongs to the methyl-accepting chemotaxis (MCP) protein family.</text>
</comment>
<keyword evidence="6 8" id="KW-0807">Transducer</keyword>
<evidence type="ECO:0000256" key="11">
    <source>
        <dbReference type="SAM" id="Phobius"/>
    </source>
</evidence>
<dbReference type="GO" id="GO:0007165">
    <property type="term" value="P:signal transduction"/>
    <property type="evidence" value="ECO:0007669"/>
    <property type="project" value="UniProtKB-KW"/>
</dbReference>
<evidence type="ECO:0000256" key="1">
    <source>
        <dbReference type="ARBA" id="ARBA00004651"/>
    </source>
</evidence>
<protein>
    <submittedName>
        <fullName evidence="14">Methyl-accepting chemotaxis protein 4</fullName>
    </submittedName>
</protein>
<evidence type="ECO:0000256" key="10">
    <source>
        <dbReference type="SAM" id="MobiDB-lite"/>
    </source>
</evidence>
<evidence type="ECO:0000256" key="8">
    <source>
        <dbReference type="PROSITE-ProRule" id="PRU00284"/>
    </source>
</evidence>
<sequence>MKKISIKVKMLSIFVAVVLLSMSVLGFMAYSVAKKSLTELGERALKNKVNMAIAFMEILEKNIQEGKLTREEAQEEFKSKMLNPKKDDGKTRGLNEKLELGISAYIFAINSQGVEMMHPFKEGDDISKAVDPKGNNIAKLIIDEGRNPKNNGIIHFYWQNPGENVVRAKTNAVGYFAPWDWYINVGAYDEDFYKAAKTVLNMIIIISLINLIVGSLFILWYLSKRLDPLNKLSLSMKEVKNGNLNISVDIKSNDEIAEIQRNFIDMVKTQKNIIEKIKITANDVLEKAEGLSAISEEMSSSSQEVAKTMQQVAEGSSSQANDLQDVAELMNKLTNSIENVYKELKNVNEETVNTAGKADTGKKEMDELIKSIDDIKNAFERVNIKINGLTNSVKEIGNITNVINSISEQTNLLALNAAIEAARAGEAGRGFAVVADEVRKLAEESKKSTDEINELINSIQNDTIEVTKTSDEVENFIIYQSTSVKNTVESFEEILNSIEKIVPKIAVVFEKMDEMNKAKEEVVVKVDSVSAITEENSAASEEVAASSEELSASSQEVAATSQSLTSTALDLSRTIDNFKL</sequence>
<evidence type="ECO:0000313" key="14">
    <source>
        <dbReference type="EMBL" id="KRQ86280.1"/>
    </source>
</evidence>
<evidence type="ECO:0000256" key="4">
    <source>
        <dbReference type="ARBA" id="ARBA00022989"/>
    </source>
</evidence>
<dbReference type="STRING" id="908809.ABG79_01903"/>
<dbReference type="InterPro" id="IPR003660">
    <property type="entry name" value="HAMP_dom"/>
</dbReference>
<dbReference type="Pfam" id="PF00015">
    <property type="entry name" value="MCPsignal"/>
    <property type="match status" value="1"/>
</dbReference>
<dbReference type="Gene3D" id="6.10.340.10">
    <property type="match status" value="1"/>
</dbReference>
<dbReference type="SUPFAM" id="SSF58104">
    <property type="entry name" value="Methyl-accepting chemotaxis protein (MCP) signaling domain"/>
    <property type="match status" value="1"/>
</dbReference>
<organism evidence="14 15">
    <name type="scientific">Caloramator mitchellensis</name>
    <dbReference type="NCBI Taxonomy" id="908809"/>
    <lineage>
        <taxon>Bacteria</taxon>
        <taxon>Bacillati</taxon>
        <taxon>Bacillota</taxon>
        <taxon>Clostridia</taxon>
        <taxon>Eubacteriales</taxon>
        <taxon>Clostridiaceae</taxon>
        <taxon>Caloramator</taxon>
    </lineage>
</organism>
<dbReference type="PANTHER" id="PTHR32089">
    <property type="entry name" value="METHYL-ACCEPTING CHEMOTAXIS PROTEIN MCPB"/>
    <property type="match status" value="1"/>
</dbReference>
<evidence type="ECO:0000256" key="7">
    <source>
        <dbReference type="ARBA" id="ARBA00029447"/>
    </source>
</evidence>
<dbReference type="GO" id="GO:0005886">
    <property type="term" value="C:plasma membrane"/>
    <property type="evidence" value="ECO:0007669"/>
    <property type="project" value="UniProtKB-SubCell"/>
</dbReference>
<keyword evidence="4 11" id="KW-1133">Transmembrane helix</keyword>
<dbReference type="OrthoDB" id="9810264at2"/>
<dbReference type="PATRIC" id="fig|908809.3.peg.1906"/>
<dbReference type="SMART" id="SM00304">
    <property type="entry name" value="HAMP"/>
    <property type="match status" value="1"/>
</dbReference>
<proteinExistence type="inferred from homology"/>